<keyword evidence="3" id="KW-1185">Reference proteome</keyword>
<evidence type="ECO:0000259" key="1">
    <source>
        <dbReference type="Pfam" id="PF08241"/>
    </source>
</evidence>
<protein>
    <recommendedName>
        <fullName evidence="1">Methyltransferase type 11 domain-containing protein</fullName>
    </recommendedName>
</protein>
<evidence type="ECO:0000313" key="3">
    <source>
        <dbReference type="Proteomes" id="UP001295684"/>
    </source>
</evidence>
<feature type="domain" description="Methyltransferase type 11" evidence="1">
    <location>
        <begin position="109"/>
        <end position="177"/>
    </location>
</feature>
<gene>
    <name evidence="2" type="ORF">ECRASSUSDP1_LOCUS17522</name>
</gene>
<proteinExistence type="predicted"/>
<evidence type="ECO:0000313" key="2">
    <source>
        <dbReference type="EMBL" id="CAI2376153.1"/>
    </source>
</evidence>
<comment type="caution">
    <text evidence="2">The sequence shown here is derived from an EMBL/GenBank/DDBJ whole genome shotgun (WGS) entry which is preliminary data.</text>
</comment>
<accession>A0AAD1XNF7</accession>
<dbReference type="GO" id="GO:0008757">
    <property type="term" value="F:S-adenosylmethionine-dependent methyltransferase activity"/>
    <property type="evidence" value="ECO:0007669"/>
    <property type="project" value="InterPro"/>
</dbReference>
<organism evidence="2 3">
    <name type="scientific">Euplotes crassus</name>
    <dbReference type="NCBI Taxonomy" id="5936"/>
    <lineage>
        <taxon>Eukaryota</taxon>
        <taxon>Sar</taxon>
        <taxon>Alveolata</taxon>
        <taxon>Ciliophora</taxon>
        <taxon>Intramacronucleata</taxon>
        <taxon>Spirotrichea</taxon>
        <taxon>Hypotrichia</taxon>
        <taxon>Euplotida</taxon>
        <taxon>Euplotidae</taxon>
        <taxon>Moneuplotes</taxon>
    </lineage>
</organism>
<reference evidence="2" key="1">
    <citation type="submission" date="2023-07" db="EMBL/GenBank/DDBJ databases">
        <authorList>
            <consortium name="AG Swart"/>
            <person name="Singh M."/>
            <person name="Singh A."/>
            <person name="Seah K."/>
            <person name="Emmerich C."/>
        </authorList>
    </citation>
    <scope>NUCLEOTIDE SEQUENCE</scope>
    <source>
        <strain evidence="2">DP1</strain>
    </source>
</reference>
<dbReference type="InterPro" id="IPR029063">
    <property type="entry name" value="SAM-dependent_MTases_sf"/>
</dbReference>
<dbReference type="AlphaFoldDB" id="A0AAD1XNF7"/>
<dbReference type="Pfam" id="PF08241">
    <property type="entry name" value="Methyltransf_11"/>
    <property type="match status" value="1"/>
</dbReference>
<name>A0AAD1XNF7_EUPCR</name>
<dbReference type="EMBL" id="CAMPGE010017692">
    <property type="protein sequence ID" value="CAI2376153.1"/>
    <property type="molecule type" value="Genomic_DNA"/>
</dbReference>
<dbReference type="Gene3D" id="3.40.50.150">
    <property type="entry name" value="Vaccinia Virus protein VP39"/>
    <property type="match status" value="1"/>
</dbReference>
<dbReference type="Proteomes" id="UP001295684">
    <property type="component" value="Unassembled WGS sequence"/>
</dbReference>
<sequence>MDTKKICNRNDEEWGDFVTRYETILENTAIQSSVILYSVANAKDYLRVCEVGVGCGLAARMFVTGIMKKGATYFASDLADGMNKSFTEGFKSSDLALNPKIKYEWIEEAKDVDVSDYVEKEERGIERRIFHLKANNEKLPYSDEVFDCYLSSLSLNLVDNHKNQLSECFRVLQKGAVAGFTVLGRIEKCNYVTLVPEVIQSLGHEIKPITTHKHPAHLGDRKALENDFREAGFSSVKSYYTNINFILKDQLDLYKFMADAPPTKHFFENLDDEQMEEFMTEYKKQYNERFGLETSDPLEWEILVVIAIK</sequence>
<dbReference type="SUPFAM" id="SSF53335">
    <property type="entry name" value="S-adenosyl-L-methionine-dependent methyltransferases"/>
    <property type="match status" value="1"/>
</dbReference>
<dbReference type="InterPro" id="IPR013216">
    <property type="entry name" value="Methyltransf_11"/>
</dbReference>